<dbReference type="InterPro" id="IPR025263">
    <property type="entry name" value="YhdP_central"/>
</dbReference>
<keyword evidence="1" id="KW-0472">Membrane</keyword>
<feature type="transmembrane region" description="Helical" evidence="1">
    <location>
        <begin position="12"/>
        <end position="32"/>
    </location>
</feature>
<organism evidence="3">
    <name type="scientific">hydrothermal vent metagenome</name>
    <dbReference type="NCBI Taxonomy" id="652676"/>
    <lineage>
        <taxon>unclassified sequences</taxon>
        <taxon>metagenomes</taxon>
        <taxon>ecological metagenomes</taxon>
    </lineage>
</organism>
<dbReference type="AlphaFoldDB" id="A0A1W1CBY3"/>
<evidence type="ECO:0000259" key="2">
    <source>
        <dbReference type="Pfam" id="PF13116"/>
    </source>
</evidence>
<evidence type="ECO:0000313" key="3">
    <source>
        <dbReference type="EMBL" id="SFV63380.1"/>
    </source>
</evidence>
<reference evidence="3" key="1">
    <citation type="submission" date="2016-10" db="EMBL/GenBank/DDBJ databases">
        <authorList>
            <person name="de Groot N.N."/>
        </authorList>
    </citation>
    <scope>NUCLEOTIDE SEQUENCE</scope>
</reference>
<name>A0A1W1CBY3_9ZZZZ</name>
<gene>
    <name evidence="3" type="ORF">MNB_SV-9-1223</name>
</gene>
<dbReference type="Pfam" id="PF13116">
    <property type="entry name" value="YhdP"/>
    <property type="match status" value="2"/>
</dbReference>
<keyword evidence="1" id="KW-1133">Transmembrane helix</keyword>
<feature type="domain" description="YhdP central" evidence="2">
    <location>
        <begin position="589"/>
        <end position="820"/>
    </location>
</feature>
<accession>A0A1W1CBY3</accession>
<sequence length="867" mass="99831">MSMSKIIEATHSTIRNILIFLIVILITLSILLKNGISIDELKIGSFYLERLYLKLDNKIIIQIHKIVIPQNKKNPNPNIKEILDDIKNILKYFQLIELRKVSFKNNNYTLIYKNNIIYMKNNEFEVALNNVDYIDNKIHAIVKEVYIKKYNIYISGNLFYNINSNNILIKADVKYRDINGKFVINRADEKIFFVLKTDSFKDFEPLINEFKLSENLNTWIYKNVKAKTYKIRYLKGIATILNKKVKFLDKSISLKLMTKDVKIIFNPKLNPIFAKSMEILYKNKKLEFNIRKPSFEKKHLDINYLYLDGFRKKPLKLHLDFNIKTKFDKDIKKILEAYNINIPILQTKGVADAKVKIDIELKKKKVNFEGDIKLKKSKIKIGEIILPVKKSIIKIKKNIIDISKTTLSNNMFNISVDGKIYPKKSKAKFNLDIKSIKDKKNLFHIKDANETLSIDYKKNIIFNLSNFESKIQYNKKDKSISIDILDINKIKSYIDATPLELNSGSLVIESKDFNSYNYSGILGSSECFFYTNENSCLSIIPITGVAKSDRLTLNAFDNKLIYNSAISTISLNNLNLDLAKLFETYENKSKKKTNKSDKIKLVGNNSKIRYKEYKLLTDKYIVNIDKKGNFYFSGSLGKDRIFINKNNKFFTIKAKNISDKMLHPLINFNGLQLGKYTINILKNQENITKGVIKIDGGIMRDFQTYNNIMAFINTIPSLATLHKPGFSKYGFRIKKGSIDFTLDGDILKLKSILIKGASATISGSGIVNLKTKKIKVDLIIMTAREVSQMIKNLPIVGDIIMGDKHSVSVGLKVRGSLNKVKIKVSAVEDLMLLPIDIIKRTLSTPFNMYKKAKNKSIESRDNNLDMY</sequence>
<proteinExistence type="predicted"/>
<evidence type="ECO:0000256" key="1">
    <source>
        <dbReference type="SAM" id="Phobius"/>
    </source>
</evidence>
<protein>
    <submittedName>
        <fullName evidence="3">Putative periplasmic protein</fullName>
    </submittedName>
</protein>
<dbReference type="EMBL" id="FPHG01000061">
    <property type="protein sequence ID" value="SFV63380.1"/>
    <property type="molecule type" value="Genomic_DNA"/>
</dbReference>
<feature type="domain" description="YhdP central" evidence="2">
    <location>
        <begin position="212"/>
        <end position="438"/>
    </location>
</feature>
<keyword evidence="1" id="KW-0812">Transmembrane</keyword>